<comment type="similarity">
    <text evidence="1">Belongs to the short-chain dehydrogenases/reductases (SDR) family.</text>
</comment>
<gene>
    <name evidence="4" type="ORF">P154DRAFT_460533</name>
</gene>
<dbReference type="OrthoDB" id="542013at2759"/>
<organism evidence="4 5">
    <name type="scientific">Amniculicola lignicola CBS 123094</name>
    <dbReference type="NCBI Taxonomy" id="1392246"/>
    <lineage>
        <taxon>Eukaryota</taxon>
        <taxon>Fungi</taxon>
        <taxon>Dikarya</taxon>
        <taxon>Ascomycota</taxon>
        <taxon>Pezizomycotina</taxon>
        <taxon>Dothideomycetes</taxon>
        <taxon>Pleosporomycetidae</taxon>
        <taxon>Pleosporales</taxon>
        <taxon>Amniculicolaceae</taxon>
        <taxon>Amniculicola</taxon>
    </lineage>
</organism>
<proteinExistence type="inferred from homology"/>
<keyword evidence="5" id="KW-1185">Reference proteome</keyword>
<dbReference type="Pfam" id="PF00106">
    <property type="entry name" value="adh_short"/>
    <property type="match status" value="1"/>
</dbReference>
<feature type="non-terminal residue" evidence="4">
    <location>
        <position position="347"/>
    </location>
</feature>
<dbReference type="PRINTS" id="PR00081">
    <property type="entry name" value="GDHRDH"/>
</dbReference>
<dbReference type="EMBL" id="ML977571">
    <property type="protein sequence ID" value="KAF2003790.1"/>
    <property type="molecule type" value="Genomic_DNA"/>
</dbReference>
<sequence length="347" mass="37892">MVLKAVTTMASKDLPPLTASMGSLFMQSQFRTKPKAPPPSATLSGQTALITGSNIGIGLECSRQFLKLQVAHLILGVRTVQKGEEAAAPLRKAYPSAVIEVWPLDMLSYKSIEGFVERCQKLKRLDVAVLNAWMTSPMFNINQSTGHEEIFQVNYLSTAMLSILLLPILSQQTPDKRTPGRLTIVSSGVGLISKFPNLKAAPLIPSFEYGTGWNINAATERYGSSKTVLLMFVSKVSELIDAGKVVINAVDPGFVQGTGLHRHMGGGFRAIFAIMKMVSARSLEQGAWAYVDAAVVRGGETHGSFLMDYKVCPYHALMYTEAGKEATERLWEETLQEFEFVNAKALV</sequence>
<evidence type="ECO:0000256" key="2">
    <source>
        <dbReference type="ARBA" id="ARBA00022857"/>
    </source>
</evidence>
<evidence type="ECO:0000313" key="5">
    <source>
        <dbReference type="Proteomes" id="UP000799779"/>
    </source>
</evidence>
<protein>
    <submittedName>
        <fullName evidence="4">Short-chain dehydrogenase/reductase family protein</fullName>
    </submittedName>
</protein>
<keyword evidence="2" id="KW-0521">NADP</keyword>
<dbReference type="GO" id="GO:0016491">
    <property type="term" value="F:oxidoreductase activity"/>
    <property type="evidence" value="ECO:0007669"/>
    <property type="project" value="UniProtKB-KW"/>
</dbReference>
<evidence type="ECO:0000256" key="3">
    <source>
        <dbReference type="ARBA" id="ARBA00023002"/>
    </source>
</evidence>
<name>A0A6A5WPF1_9PLEO</name>
<dbReference type="Proteomes" id="UP000799779">
    <property type="component" value="Unassembled WGS sequence"/>
</dbReference>
<evidence type="ECO:0000256" key="1">
    <source>
        <dbReference type="ARBA" id="ARBA00006484"/>
    </source>
</evidence>
<dbReference type="AlphaFoldDB" id="A0A6A5WPF1"/>
<accession>A0A6A5WPF1</accession>
<dbReference type="PANTHER" id="PTHR24320">
    <property type="entry name" value="RETINOL DEHYDROGENASE"/>
    <property type="match status" value="1"/>
</dbReference>
<dbReference type="InterPro" id="IPR036291">
    <property type="entry name" value="NAD(P)-bd_dom_sf"/>
</dbReference>
<evidence type="ECO:0000313" key="4">
    <source>
        <dbReference type="EMBL" id="KAF2003790.1"/>
    </source>
</evidence>
<dbReference type="SUPFAM" id="SSF51735">
    <property type="entry name" value="NAD(P)-binding Rossmann-fold domains"/>
    <property type="match status" value="1"/>
</dbReference>
<reference evidence="4" key="1">
    <citation type="journal article" date="2020" name="Stud. Mycol.">
        <title>101 Dothideomycetes genomes: a test case for predicting lifestyles and emergence of pathogens.</title>
        <authorList>
            <person name="Haridas S."/>
            <person name="Albert R."/>
            <person name="Binder M."/>
            <person name="Bloem J."/>
            <person name="Labutti K."/>
            <person name="Salamov A."/>
            <person name="Andreopoulos B."/>
            <person name="Baker S."/>
            <person name="Barry K."/>
            <person name="Bills G."/>
            <person name="Bluhm B."/>
            <person name="Cannon C."/>
            <person name="Castanera R."/>
            <person name="Culley D."/>
            <person name="Daum C."/>
            <person name="Ezra D."/>
            <person name="Gonzalez J."/>
            <person name="Henrissat B."/>
            <person name="Kuo A."/>
            <person name="Liang C."/>
            <person name="Lipzen A."/>
            <person name="Lutzoni F."/>
            <person name="Magnuson J."/>
            <person name="Mondo S."/>
            <person name="Nolan M."/>
            <person name="Ohm R."/>
            <person name="Pangilinan J."/>
            <person name="Park H.-J."/>
            <person name="Ramirez L."/>
            <person name="Alfaro M."/>
            <person name="Sun H."/>
            <person name="Tritt A."/>
            <person name="Yoshinaga Y."/>
            <person name="Zwiers L.-H."/>
            <person name="Turgeon B."/>
            <person name="Goodwin S."/>
            <person name="Spatafora J."/>
            <person name="Crous P."/>
            <person name="Grigoriev I."/>
        </authorList>
    </citation>
    <scope>NUCLEOTIDE SEQUENCE</scope>
    <source>
        <strain evidence="4">CBS 123094</strain>
    </source>
</reference>
<keyword evidence="3" id="KW-0560">Oxidoreductase</keyword>
<dbReference type="PANTHER" id="PTHR24320:SF252">
    <property type="entry name" value="DEHYDROGENASE_REDUCTASE FAMILY PROTEIN, PUTATIVE (AFU_ORTHOLOGUE AFUA_3G08550)-RELATED"/>
    <property type="match status" value="1"/>
</dbReference>
<dbReference type="Gene3D" id="3.40.50.720">
    <property type="entry name" value="NAD(P)-binding Rossmann-like Domain"/>
    <property type="match status" value="1"/>
</dbReference>
<dbReference type="InterPro" id="IPR002347">
    <property type="entry name" value="SDR_fam"/>
</dbReference>